<evidence type="ECO:0000256" key="1">
    <source>
        <dbReference type="ARBA" id="ARBA00001917"/>
    </source>
</evidence>
<name>A0A7J7MX95_9MAGN</name>
<comment type="caution">
    <text evidence="7">The sequence shown here is derived from an EMBL/GenBank/DDBJ whole genome shotgun (WGS) entry which is preliminary data.</text>
</comment>
<dbReference type="InterPro" id="IPR001155">
    <property type="entry name" value="OxRdtase_FMN_N"/>
</dbReference>
<evidence type="ECO:0000259" key="6">
    <source>
        <dbReference type="Pfam" id="PF00724"/>
    </source>
</evidence>
<dbReference type="Proteomes" id="UP000541444">
    <property type="component" value="Unassembled WGS sequence"/>
</dbReference>
<feature type="non-terminal residue" evidence="7">
    <location>
        <position position="1"/>
    </location>
</feature>
<proteinExistence type="inferred from homology"/>
<feature type="domain" description="NADH:flavin oxidoreductase/NADH oxidase N-terminal" evidence="6">
    <location>
        <begin position="107"/>
        <end position="154"/>
    </location>
</feature>
<dbReference type="Gene3D" id="1.10.510.10">
    <property type="entry name" value="Transferase(Phosphotransferase) domain 1"/>
    <property type="match status" value="1"/>
</dbReference>
<comment type="similarity">
    <text evidence="2">Belongs to the NADH:flavin oxidoreductase/NADH oxidase family.</text>
</comment>
<organism evidence="7 8">
    <name type="scientific">Kingdonia uniflora</name>
    <dbReference type="NCBI Taxonomy" id="39325"/>
    <lineage>
        <taxon>Eukaryota</taxon>
        <taxon>Viridiplantae</taxon>
        <taxon>Streptophyta</taxon>
        <taxon>Embryophyta</taxon>
        <taxon>Tracheophyta</taxon>
        <taxon>Spermatophyta</taxon>
        <taxon>Magnoliopsida</taxon>
        <taxon>Ranunculales</taxon>
        <taxon>Circaeasteraceae</taxon>
        <taxon>Kingdonia</taxon>
    </lineage>
</organism>
<dbReference type="AlphaFoldDB" id="A0A7J7MX95"/>
<dbReference type="EMBL" id="JACGCM010001193">
    <property type="protein sequence ID" value="KAF6159569.1"/>
    <property type="molecule type" value="Genomic_DNA"/>
</dbReference>
<dbReference type="SUPFAM" id="SSF56112">
    <property type="entry name" value="Protein kinase-like (PK-like)"/>
    <property type="match status" value="1"/>
</dbReference>
<dbReference type="PANTHER" id="PTHR22893:SF91">
    <property type="entry name" value="NADPH DEHYDROGENASE 2-RELATED"/>
    <property type="match status" value="1"/>
</dbReference>
<dbReference type="InterPro" id="IPR013785">
    <property type="entry name" value="Aldolase_TIM"/>
</dbReference>
<protein>
    <recommendedName>
        <fullName evidence="6">NADH:flavin oxidoreductase/NADH oxidase N-terminal domain-containing protein</fullName>
    </recommendedName>
</protein>
<dbReference type="InterPro" id="IPR011009">
    <property type="entry name" value="Kinase-like_dom_sf"/>
</dbReference>
<dbReference type="PANTHER" id="PTHR22893">
    <property type="entry name" value="NADH OXIDOREDUCTASE-RELATED"/>
    <property type="match status" value="1"/>
</dbReference>
<accession>A0A7J7MX95</accession>
<dbReference type="Gene3D" id="3.20.20.70">
    <property type="entry name" value="Aldolase class I"/>
    <property type="match status" value="1"/>
</dbReference>
<gene>
    <name evidence="7" type="ORF">GIB67_032340</name>
</gene>
<evidence type="ECO:0000256" key="3">
    <source>
        <dbReference type="ARBA" id="ARBA00022630"/>
    </source>
</evidence>
<evidence type="ECO:0000313" key="7">
    <source>
        <dbReference type="EMBL" id="KAF6159569.1"/>
    </source>
</evidence>
<reference evidence="7 8" key="1">
    <citation type="journal article" date="2020" name="IScience">
        <title>Genome Sequencing of the Endangered Kingdonia uniflora (Circaeasteraceae, Ranunculales) Reveals Potential Mechanisms of Evolutionary Specialization.</title>
        <authorList>
            <person name="Sun Y."/>
            <person name="Deng T."/>
            <person name="Zhang A."/>
            <person name="Moore M.J."/>
            <person name="Landis J.B."/>
            <person name="Lin N."/>
            <person name="Zhang H."/>
            <person name="Zhang X."/>
            <person name="Huang J."/>
            <person name="Zhang X."/>
            <person name="Sun H."/>
            <person name="Wang H."/>
        </authorList>
    </citation>
    <scope>NUCLEOTIDE SEQUENCE [LARGE SCALE GENOMIC DNA]</scope>
    <source>
        <strain evidence="7">TB1705</strain>
        <tissue evidence="7">Leaf</tissue>
    </source>
</reference>
<evidence type="ECO:0000256" key="5">
    <source>
        <dbReference type="ARBA" id="ARBA00022857"/>
    </source>
</evidence>
<dbReference type="Pfam" id="PF00724">
    <property type="entry name" value="Oxidored_FMN"/>
    <property type="match status" value="1"/>
</dbReference>
<evidence type="ECO:0000256" key="4">
    <source>
        <dbReference type="ARBA" id="ARBA00022643"/>
    </source>
</evidence>
<dbReference type="OrthoDB" id="1915828at2759"/>
<sequence length="154" mass="17132">AIRTGWVHPNVNLDNPEEGVLSDFGLAKVGPAGDITHVSTQVMDMQRYAAPEYVATGFQPNGQASISSTDTPTKPILRSSRIDAKYFIDAKEFTPPQRDFLMSFLHLNVGFDGAEIHKGNGYLIEQFMKDHVNDRIDDYGGSLENRCRFGLEIL</sequence>
<evidence type="ECO:0000313" key="8">
    <source>
        <dbReference type="Proteomes" id="UP000541444"/>
    </source>
</evidence>
<dbReference type="GO" id="GO:0016491">
    <property type="term" value="F:oxidoreductase activity"/>
    <property type="evidence" value="ECO:0007669"/>
    <property type="project" value="InterPro"/>
</dbReference>
<evidence type="ECO:0000256" key="2">
    <source>
        <dbReference type="ARBA" id="ARBA00005979"/>
    </source>
</evidence>
<keyword evidence="4" id="KW-0288">FMN</keyword>
<dbReference type="GO" id="GO:0010181">
    <property type="term" value="F:FMN binding"/>
    <property type="evidence" value="ECO:0007669"/>
    <property type="project" value="InterPro"/>
</dbReference>
<dbReference type="SUPFAM" id="SSF51395">
    <property type="entry name" value="FMN-linked oxidoreductases"/>
    <property type="match status" value="1"/>
</dbReference>
<keyword evidence="3" id="KW-0285">Flavoprotein</keyword>
<comment type="cofactor">
    <cofactor evidence="1">
        <name>FMN</name>
        <dbReference type="ChEBI" id="CHEBI:58210"/>
    </cofactor>
</comment>
<keyword evidence="8" id="KW-1185">Reference proteome</keyword>
<keyword evidence="5" id="KW-0521">NADP</keyword>
<dbReference type="InterPro" id="IPR045247">
    <property type="entry name" value="Oye-like"/>
</dbReference>